<feature type="transmembrane region" description="Helical" evidence="2">
    <location>
        <begin position="283"/>
        <end position="303"/>
    </location>
</feature>
<proteinExistence type="predicted"/>
<evidence type="ECO:0000313" key="5">
    <source>
        <dbReference type="Proteomes" id="UP000252519"/>
    </source>
</evidence>
<name>A0A368FM42_ANCCA</name>
<feature type="transmembrane region" description="Helical" evidence="2">
    <location>
        <begin position="247"/>
        <end position="271"/>
    </location>
</feature>
<dbReference type="InterPro" id="IPR009878">
    <property type="entry name" value="Phlebovirus_G2_fusion"/>
</dbReference>
<dbReference type="Pfam" id="PF07245">
    <property type="entry name" value="Phlebovirus_G2"/>
    <property type="match status" value="1"/>
</dbReference>
<feature type="domain" description="Phlebovirus glycoprotein G2 fusion" evidence="3">
    <location>
        <begin position="307"/>
        <end position="621"/>
    </location>
</feature>
<comment type="caution">
    <text evidence="4">The sequence shown here is derived from an EMBL/GenBank/DDBJ whole genome shotgun (WGS) entry which is preliminary data.</text>
</comment>
<evidence type="ECO:0000313" key="4">
    <source>
        <dbReference type="EMBL" id="RCN31875.1"/>
    </source>
</evidence>
<keyword evidence="5" id="KW-1185">Reference proteome</keyword>
<keyword evidence="2" id="KW-0812">Transmembrane</keyword>
<keyword evidence="2" id="KW-1133">Transmembrane helix</keyword>
<evidence type="ECO:0000256" key="1">
    <source>
        <dbReference type="SAM" id="MobiDB-lite"/>
    </source>
</evidence>
<accession>A0A368FM42</accession>
<gene>
    <name evidence="4" type="ORF">ANCCAN_22331</name>
</gene>
<dbReference type="STRING" id="29170.A0A368FM42"/>
<sequence>MARITDLRTGSDGNIREAELVTSTRRTIHRPVNLLIPLEIQEHTDHQPTEFADDTSTAATPPTIAPHRYNLRPRNRRPVQPTISIIQTHPTRHTRKWFLFHLMLFSLLTLGATKPSTNMHITCTNNGVLVSTTANHSFQICADNHCEFHVALKNPYLVKFPAHSTLHDHVIMLKWNTEGQLSTMTTVCPALDFCENLDCWFCIPVLLNPECWPMGALFLAMLLLYLAVATLYLLLYVPMTIGKPIRLLLQGAATILLFFICNLGKLCLILFRRVGSRRRPTRSERFAAALAVVACLASQYHVWATACQHVNVFEHHATLCTTSNGQERCQVALTELLKINTFHREACLRLTHNSTLVANIRVRWKGLYLRCEQETIYFTRATSLHVMDSKRCPHMGSCVNGKCADVSTSSLIPELHPANQFTGRTGCLESCGGLGCDCFYPSSGRLFYRIYAVPRSPTVYEAFRCLRWSEQVKLEVTIDTTHPFKASHRFVETAAPNIPIILPSLRVTMTSLSLPPIPSLNTDFITDGHDTSLWTSTLKPHLLCISKENATSAQCAFTEDWQCDAAESKVKCHCSGFPIEREFSKVERKLPLKTASWELSQRHDHTIIAKIPSMVSAEFVINFNDTYDTSSLLIHHDRCTI</sequence>
<dbReference type="Proteomes" id="UP000252519">
    <property type="component" value="Unassembled WGS sequence"/>
</dbReference>
<feature type="compositionally biased region" description="Low complexity" evidence="1">
    <location>
        <begin position="57"/>
        <end position="66"/>
    </location>
</feature>
<protein>
    <recommendedName>
        <fullName evidence="3">Phlebovirus glycoprotein G2 fusion domain-containing protein</fullName>
    </recommendedName>
</protein>
<organism evidence="4 5">
    <name type="scientific">Ancylostoma caninum</name>
    <name type="common">Dog hookworm</name>
    <dbReference type="NCBI Taxonomy" id="29170"/>
    <lineage>
        <taxon>Eukaryota</taxon>
        <taxon>Metazoa</taxon>
        <taxon>Ecdysozoa</taxon>
        <taxon>Nematoda</taxon>
        <taxon>Chromadorea</taxon>
        <taxon>Rhabditida</taxon>
        <taxon>Rhabditina</taxon>
        <taxon>Rhabditomorpha</taxon>
        <taxon>Strongyloidea</taxon>
        <taxon>Ancylostomatidae</taxon>
        <taxon>Ancylostomatinae</taxon>
        <taxon>Ancylostoma</taxon>
    </lineage>
</organism>
<feature type="region of interest" description="Disordered" evidence="1">
    <location>
        <begin position="46"/>
        <end position="75"/>
    </location>
</feature>
<keyword evidence="2" id="KW-0472">Membrane</keyword>
<evidence type="ECO:0000256" key="2">
    <source>
        <dbReference type="SAM" id="Phobius"/>
    </source>
</evidence>
<dbReference type="AlphaFoldDB" id="A0A368FM42"/>
<evidence type="ECO:0000259" key="3">
    <source>
        <dbReference type="Pfam" id="PF07245"/>
    </source>
</evidence>
<feature type="transmembrane region" description="Helical" evidence="2">
    <location>
        <begin position="216"/>
        <end position="235"/>
    </location>
</feature>
<dbReference type="OrthoDB" id="5875705at2759"/>
<dbReference type="EMBL" id="JOJR01001199">
    <property type="protein sequence ID" value="RCN31875.1"/>
    <property type="molecule type" value="Genomic_DNA"/>
</dbReference>
<dbReference type="Gene3D" id="2.60.98.50">
    <property type="match status" value="1"/>
</dbReference>
<reference evidence="4 5" key="1">
    <citation type="submission" date="2014-10" db="EMBL/GenBank/DDBJ databases">
        <title>Draft genome of the hookworm Ancylostoma caninum.</title>
        <authorList>
            <person name="Mitreva M."/>
        </authorList>
    </citation>
    <scope>NUCLEOTIDE SEQUENCE [LARGE SCALE GENOMIC DNA]</scope>
    <source>
        <strain evidence="4 5">Baltimore</strain>
    </source>
</reference>